<dbReference type="AlphaFoldDB" id="E7C5I0"/>
<dbReference type="AntiFam" id="ANF00012">
    <property type="entry name" value="tRNA translation"/>
</dbReference>
<dbReference type="EMBL" id="GU567994">
    <property type="protein sequence ID" value="ADI22704.1"/>
    <property type="molecule type" value="Genomic_DNA"/>
</dbReference>
<evidence type="ECO:0000313" key="1">
    <source>
        <dbReference type="EMBL" id="ADI22704.1"/>
    </source>
</evidence>
<organism evidence="1">
    <name type="scientific">uncultured Rhodospirillales bacterium HF0500_23A22</name>
    <dbReference type="NCBI Taxonomy" id="723611"/>
    <lineage>
        <taxon>Bacteria</taxon>
        <taxon>Pseudomonadati</taxon>
        <taxon>Pseudomonadota</taxon>
        <taxon>Alphaproteobacteria</taxon>
        <taxon>Rhodospirillales</taxon>
        <taxon>environmental samples</taxon>
    </lineage>
</organism>
<sequence length="91" mass="9906">MATSTHSITLLRRPIPGCAPHDLSHCALPPKNGGGERDRTDDLLLAKQALSQLSYTPIMVGLRRVELLTSPLSGVRSNQLSYRPVVGFSLR</sequence>
<protein>
    <submittedName>
        <fullName evidence="1">Uncharacterized protein</fullName>
    </submittedName>
</protein>
<reference evidence="1" key="1">
    <citation type="submission" date="2010-01" db="EMBL/GenBank/DDBJ databases">
        <title>Genome fragments of uncultured bacteria from the North Pacific subtropical Gyre.</title>
        <authorList>
            <person name="Pham V.D."/>
            <person name="Delong E.F."/>
        </authorList>
    </citation>
    <scope>NUCLEOTIDE SEQUENCE</scope>
</reference>
<accession>E7C5I0</accession>
<proteinExistence type="predicted"/>
<name>E7C5I0_9PROT</name>